<dbReference type="InterPro" id="IPR023796">
    <property type="entry name" value="Serpin_dom"/>
</dbReference>
<dbReference type="SUPFAM" id="SSF56574">
    <property type="entry name" value="Serpins"/>
    <property type="match status" value="1"/>
</dbReference>
<dbReference type="AlphaFoldDB" id="A0A6P6E6F3"/>
<dbReference type="PRINTS" id="PR00676">
    <property type="entry name" value="MASPIN"/>
</dbReference>
<protein>
    <recommendedName>
        <fullName evidence="3">Leukocyte elastase inhibitor</fullName>
    </recommendedName>
    <alternativeName>
        <fullName evidence="4">Serpin B1</fullName>
    </alternativeName>
</protein>
<dbReference type="Gene3D" id="3.30.497.10">
    <property type="entry name" value="Antithrombin, subunit I, domain 2"/>
    <property type="match status" value="1"/>
</dbReference>
<evidence type="ECO:0000313" key="7">
    <source>
        <dbReference type="RefSeq" id="XP_023567836.1"/>
    </source>
</evidence>
<dbReference type="Pfam" id="PF00079">
    <property type="entry name" value="Serpin"/>
    <property type="match status" value="1"/>
</dbReference>
<dbReference type="PROSITE" id="PS00284">
    <property type="entry name" value="SERPIN"/>
    <property type="match status" value="1"/>
</dbReference>
<evidence type="ECO:0000256" key="2">
    <source>
        <dbReference type="ARBA" id="ARBA00022990"/>
    </source>
</evidence>
<dbReference type="GO" id="GO:0004867">
    <property type="term" value="F:serine-type endopeptidase inhibitor activity"/>
    <property type="evidence" value="ECO:0007669"/>
    <property type="project" value="InterPro"/>
</dbReference>
<dbReference type="InterPro" id="IPR000215">
    <property type="entry name" value="Serpin_fam"/>
</dbReference>
<dbReference type="InterPro" id="IPR023795">
    <property type="entry name" value="Serpin_CS"/>
</dbReference>
<keyword evidence="6" id="KW-1185">Reference proteome</keyword>
<dbReference type="FunFam" id="2.30.39.10:FF:000014">
    <property type="entry name" value="Serpin family B member 9"/>
    <property type="match status" value="1"/>
</dbReference>
<reference evidence="7" key="1">
    <citation type="submission" date="2025-08" db="UniProtKB">
        <authorList>
            <consortium name="RefSeq"/>
        </authorList>
    </citation>
    <scope>IDENTIFICATION</scope>
</reference>
<keyword evidence="2" id="KW-0007">Acetylation</keyword>
<dbReference type="InParanoid" id="A0A6P6E6F3"/>
<evidence type="ECO:0000256" key="1">
    <source>
        <dbReference type="ARBA" id="ARBA00006426"/>
    </source>
</evidence>
<dbReference type="OrthoDB" id="671595at2759"/>
<dbReference type="PANTHER" id="PTHR11461:SF350">
    <property type="entry name" value="SERPIN B9"/>
    <property type="match status" value="1"/>
</dbReference>
<dbReference type="FunCoup" id="A0A6P6E6F3">
    <property type="interactions" value="774"/>
</dbReference>
<dbReference type="RefSeq" id="XP_023567836.1">
    <property type="nucleotide sequence ID" value="XM_023712068.1"/>
</dbReference>
<dbReference type="GO" id="GO:0005615">
    <property type="term" value="C:extracellular space"/>
    <property type="evidence" value="ECO:0007669"/>
    <property type="project" value="InterPro"/>
</dbReference>
<evidence type="ECO:0000259" key="5">
    <source>
        <dbReference type="SMART" id="SM00093"/>
    </source>
</evidence>
<organism evidence="6 7">
    <name type="scientific">Octodon degus</name>
    <name type="common">Degu</name>
    <name type="synonym">Sciurus degus</name>
    <dbReference type="NCBI Taxonomy" id="10160"/>
    <lineage>
        <taxon>Eukaryota</taxon>
        <taxon>Metazoa</taxon>
        <taxon>Chordata</taxon>
        <taxon>Craniata</taxon>
        <taxon>Vertebrata</taxon>
        <taxon>Euteleostomi</taxon>
        <taxon>Mammalia</taxon>
        <taxon>Eutheria</taxon>
        <taxon>Euarchontoglires</taxon>
        <taxon>Glires</taxon>
        <taxon>Rodentia</taxon>
        <taxon>Hystricomorpha</taxon>
        <taxon>Octodontidae</taxon>
        <taxon>Octodon</taxon>
    </lineage>
</organism>
<evidence type="ECO:0000256" key="3">
    <source>
        <dbReference type="ARBA" id="ARBA00073281"/>
    </source>
</evidence>
<accession>A0A6P6E6F3</accession>
<dbReference type="InterPro" id="IPR036186">
    <property type="entry name" value="Serpin_sf"/>
</dbReference>
<dbReference type="SMART" id="SM00093">
    <property type="entry name" value="SERPIN"/>
    <property type="match status" value="1"/>
</dbReference>
<dbReference type="FunFam" id="3.30.497.10:FF:000001">
    <property type="entry name" value="Serine protease inhibitor"/>
    <property type="match status" value="1"/>
</dbReference>
<dbReference type="InterPro" id="IPR042178">
    <property type="entry name" value="Serpin_sf_1"/>
</dbReference>
<name>A0A6P6E6F3_OCTDE</name>
<dbReference type="InterPro" id="IPR000240">
    <property type="entry name" value="Serpin_B9/Maspin"/>
</dbReference>
<proteinExistence type="inferred from homology"/>
<dbReference type="Proteomes" id="UP000515203">
    <property type="component" value="Unplaced"/>
</dbReference>
<dbReference type="CDD" id="cd19568">
    <property type="entry name" value="serpinB9_CAP-3"/>
    <property type="match status" value="1"/>
</dbReference>
<evidence type="ECO:0000313" key="6">
    <source>
        <dbReference type="Proteomes" id="UP000515203"/>
    </source>
</evidence>
<gene>
    <name evidence="7" type="primary">LOC101586599</name>
</gene>
<dbReference type="PANTHER" id="PTHR11461">
    <property type="entry name" value="SERINE PROTEASE INHIBITOR, SERPIN"/>
    <property type="match status" value="1"/>
</dbReference>
<feature type="domain" description="Serpin" evidence="5">
    <location>
        <begin position="36"/>
        <end position="397"/>
    </location>
</feature>
<sequence length="397" mass="44489">MARGCSIREATTAQGGPLRPDCIMNPLSEANGTFAIRLLKLLGQEDPARNVFFSPVSISSALGMVLLGAKGSTAAQIAEVLALNAQRDIHLGFQSLLTQVRRPGAPFSLSIANRLFGEESCQFLSPFQQSCQNYYEAELEQLPFIKAPERSRKHINAWVSTKTAGKIEELLAQNSIDEFCRLLLINAVYFKGTWKETFLKQSTRTVPFKMNKEQRPVQMMFQKDTFPWAHVSEVPAQVLELPYQGQELSMVLVLPDEGVDLSTVEKTLTLEKFQTWTSPEHMKRTDVQVSLPRFKLQEDYDMVSVLQGLGVVDVFDPHKADLSGMLADRNLCVSMFVHKSVVEVNEEGTEAAAASACKIGYCCARYWKVFCADHPFLFFIRHNKTNSLLFCGRFSSP</sequence>
<dbReference type="Gene3D" id="2.30.39.10">
    <property type="entry name" value="Alpha-1-antitrypsin, domain 1"/>
    <property type="match status" value="2"/>
</dbReference>
<dbReference type="InterPro" id="IPR042185">
    <property type="entry name" value="Serpin_sf_2"/>
</dbReference>
<evidence type="ECO:0000256" key="4">
    <source>
        <dbReference type="ARBA" id="ARBA00079383"/>
    </source>
</evidence>
<dbReference type="GeneID" id="101586599"/>
<dbReference type="GO" id="GO:0005737">
    <property type="term" value="C:cytoplasm"/>
    <property type="evidence" value="ECO:0007669"/>
    <property type="project" value="TreeGrafter"/>
</dbReference>
<comment type="similarity">
    <text evidence="1">Belongs to the serpin family. Ov-serpin subfamily.</text>
</comment>